<reference evidence="2" key="1">
    <citation type="journal article" name="BMC Genomics">
        <title>Long-read sequencing and de novo genome assembly of marine medaka (Oryzias melastigma).</title>
        <authorList>
            <person name="Liang P."/>
            <person name="Saqib H.S.A."/>
            <person name="Ni X."/>
            <person name="Shen Y."/>
        </authorList>
    </citation>
    <scope>NUCLEOTIDE SEQUENCE</scope>
    <source>
        <strain evidence="2">Bigg-433</strain>
    </source>
</reference>
<evidence type="ECO:0000313" key="2">
    <source>
        <dbReference type="EMBL" id="KAF6728859.1"/>
    </source>
</evidence>
<evidence type="ECO:0000256" key="1">
    <source>
        <dbReference type="SAM" id="MobiDB-lite"/>
    </source>
</evidence>
<evidence type="ECO:0000313" key="3">
    <source>
        <dbReference type="Proteomes" id="UP000646548"/>
    </source>
</evidence>
<protein>
    <submittedName>
        <fullName evidence="2">Uncharacterized protein</fullName>
    </submittedName>
</protein>
<comment type="caution">
    <text evidence="2">The sequence shown here is derived from an EMBL/GenBank/DDBJ whole genome shotgun (WGS) entry which is preliminary data.</text>
</comment>
<organism evidence="2 3">
    <name type="scientific">Oryzias melastigma</name>
    <name type="common">Marine medaka</name>
    <dbReference type="NCBI Taxonomy" id="30732"/>
    <lineage>
        <taxon>Eukaryota</taxon>
        <taxon>Metazoa</taxon>
        <taxon>Chordata</taxon>
        <taxon>Craniata</taxon>
        <taxon>Vertebrata</taxon>
        <taxon>Euteleostomi</taxon>
        <taxon>Actinopterygii</taxon>
        <taxon>Neopterygii</taxon>
        <taxon>Teleostei</taxon>
        <taxon>Neoteleostei</taxon>
        <taxon>Acanthomorphata</taxon>
        <taxon>Ovalentaria</taxon>
        <taxon>Atherinomorphae</taxon>
        <taxon>Beloniformes</taxon>
        <taxon>Adrianichthyidae</taxon>
        <taxon>Oryziinae</taxon>
        <taxon>Oryzias</taxon>
    </lineage>
</organism>
<dbReference type="AlphaFoldDB" id="A0A834CJ24"/>
<feature type="region of interest" description="Disordered" evidence="1">
    <location>
        <begin position="19"/>
        <end position="50"/>
    </location>
</feature>
<sequence length="105" mass="12000">MRLQLIRYESVELTEQLMRERQKRQTEEDASSEHAEDQEMEEEPTAASEVQVELRGVLLEEQRSEELTVSAEEGVQEEGMLYVLSGGESSVLLQLQDTAQQQQGM</sequence>
<dbReference type="Proteomes" id="UP000646548">
    <property type="component" value="Unassembled WGS sequence"/>
</dbReference>
<name>A0A834CJ24_ORYME</name>
<gene>
    <name evidence="2" type="ORF">FQA47_000410</name>
</gene>
<accession>A0A834CJ24</accession>
<feature type="compositionally biased region" description="Basic and acidic residues" evidence="1">
    <location>
        <begin position="19"/>
        <end position="37"/>
    </location>
</feature>
<dbReference type="EMBL" id="WKFB01000269">
    <property type="protein sequence ID" value="KAF6728859.1"/>
    <property type="molecule type" value="Genomic_DNA"/>
</dbReference>
<proteinExistence type="predicted"/>